<dbReference type="AlphaFoldDB" id="A0A024TMA3"/>
<keyword evidence="5" id="KW-0809">Transit peptide</keyword>
<evidence type="ECO:0000256" key="8">
    <source>
        <dbReference type="ARBA" id="ARBA00049496"/>
    </source>
</evidence>
<evidence type="ECO:0000256" key="2">
    <source>
        <dbReference type="ARBA" id="ARBA00004173"/>
    </source>
</evidence>
<feature type="domain" description="Alcohol dehydrogenase iron-type/glycerol dehydrogenase GldA" evidence="9">
    <location>
        <begin position="35"/>
        <end position="210"/>
    </location>
</feature>
<dbReference type="Pfam" id="PF00465">
    <property type="entry name" value="Fe-ADH"/>
    <property type="match status" value="1"/>
</dbReference>
<keyword evidence="6" id="KW-0560">Oxidoreductase</keyword>
<feature type="domain" description="Fe-containing alcohol dehydrogenase-like C-terminal" evidence="10">
    <location>
        <begin position="258"/>
        <end position="457"/>
    </location>
</feature>
<comment type="catalytic activity">
    <reaction evidence="8">
        <text>4-hydroxybutanoate + 2-oxoglutarate = (R)-2-hydroxyglutarate + succinate semialdehyde</text>
        <dbReference type="Rhea" id="RHEA:24734"/>
        <dbReference type="ChEBI" id="CHEBI:15801"/>
        <dbReference type="ChEBI" id="CHEBI:16724"/>
        <dbReference type="ChEBI" id="CHEBI:16810"/>
        <dbReference type="ChEBI" id="CHEBI:57706"/>
        <dbReference type="EC" id="1.1.99.24"/>
    </reaction>
</comment>
<dbReference type="BRENDA" id="1.1.99.24">
    <property type="organism ID" value="14986"/>
</dbReference>
<dbReference type="EMBL" id="KI913982">
    <property type="protein sequence ID" value="ETV95168.1"/>
    <property type="molecule type" value="Genomic_DNA"/>
</dbReference>
<organism evidence="11">
    <name type="scientific">Aphanomyces invadans</name>
    <dbReference type="NCBI Taxonomy" id="157072"/>
    <lineage>
        <taxon>Eukaryota</taxon>
        <taxon>Sar</taxon>
        <taxon>Stramenopiles</taxon>
        <taxon>Oomycota</taxon>
        <taxon>Saprolegniomycetes</taxon>
        <taxon>Saprolegniales</taxon>
        <taxon>Verrucalvaceae</taxon>
        <taxon>Aphanomyces</taxon>
    </lineage>
</organism>
<accession>A0A024TMA3</accession>
<dbReference type="InterPro" id="IPR056798">
    <property type="entry name" value="ADH_Fe_C"/>
</dbReference>
<dbReference type="FunFam" id="3.40.50.1970:FF:000003">
    <property type="entry name" value="Alcohol dehydrogenase, iron-containing"/>
    <property type="match status" value="1"/>
</dbReference>
<dbReference type="InterPro" id="IPR001670">
    <property type="entry name" value="ADH_Fe/GldA"/>
</dbReference>
<dbReference type="FunFam" id="1.20.1090.10:FF:000003">
    <property type="entry name" value="Probable hydroxyacid-oxoacid transhydrogenase, mitochondrial"/>
    <property type="match status" value="1"/>
</dbReference>
<evidence type="ECO:0000256" key="6">
    <source>
        <dbReference type="ARBA" id="ARBA00023002"/>
    </source>
</evidence>
<dbReference type="CDD" id="cd08190">
    <property type="entry name" value="HOT"/>
    <property type="match status" value="1"/>
</dbReference>
<evidence type="ECO:0000256" key="3">
    <source>
        <dbReference type="ARBA" id="ARBA00010005"/>
    </source>
</evidence>
<dbReference type="Gene3D" id="1.20.1090.10">
    <property type="entry name" value="Dehydroquinate synthase-like - alpha domain"/>
    <property type="match status" value="1"/>
</dbReference>
<keyword evidence="7" id="KW-0496">Mitochondrion</keyword>
<dbReference type="PANTHER" id="PTHR11496:SF83">
    <property type="entry name" value="HYDROXYACID-OXOACID TRANSHYDROGENASE, MITOCHONDRIAL"/>
    <property type="match status" value="1"/>
</dbReference>
<evidence type="ECO:0000259" key="9">
    <source>
        <dbReference type="Pfam" id="PF00465"/>
    </source>
</evidence>
<sequence length="460" mass="49689">MMLGIRTCATRRTVANSQHRLFSGRKDVACELAASSIRFGAGVTAEIGLDLKELKARNVVMFTDSHLRDLPVVHTVLDSLADNGIRAHVYDQVRVEPNDISFQHAIAYMNGLATDVDAIVAVGGGSVIDTAKIANLYSMFPPSDFYDYVNPPVGKGIPVPGALRPLFAIPTTAGTGSETTGVAIFDDTRTKSKTGVAHRRLKPTLGIVDPLNTATLPPNVAKYSGFDVLCHAIESFTAIPFTERPYPSTPNHRPAYQGSNPISDIWSLHALQQTNKFLRRAVRDVSDVEARSAMLLASTAAGIGFGNAGVHLCHGMSYPIASQVKSYVPPGYDVGHPMVPHGHSVVVTAPAVFRFTGQANPDRHMTCAQALAQGTERWHKYDQMTSKAKAEGAGDILADEVLRLMQDLDVPLGIGFLGYTASDVPALVKGTLPQHRVTKLAPRPAREDDLHRLFENALHY</sequence>
<dbReference type="GO" id="GO:0004022">
    <property type="term" value="F:alcohol dehydrogenase (NAD+) activity"/>
    <property type="evidence" value="ECO:0007669"/>
    <property type="project" value="InterPro"/>
</dbReference>
<dbReference type="GO" id="GO:0046872">
    <property type="term" value="F:metal ion binding"/>
    <property type="evidence" value="ECO:0007669"/>
    <property type="project" value="InterPro"/>
</dbReference>
<dbReference type="Gene3D" id="3.40.50.1970">
    <property type="match status" value="1"/>
</dbReference>
<protein>
    <recommendedName>
        <fullName evidence="4">hydroxyacid-oxoacid transhydrogenase</fullName>
        <ecNumber evidence="4">1.1.99.24</ecNumber>
    </recommendedName>
</protein>
<name>A0A024TMA3_9STRA</name>
<dbReference type="EC" id="1.1.99.24" evidence="4"/>
<evidence type="ECO:0000256" key="7">
    <source>
        <dbReference type="ARBA" id="ARBA00023128"/>
    </source>
</evidence>
<proteinExistence type="inferred from homology"/>
<comment type="subcellular location">
    <subcellularLocation>
        <location evidence="2">Mitochondrion</location>
    </subcellularLocation>
</comment>
<evidence type="ECO:0000256" key="1">
    <source>
        <dbReference type="ARBA" id="ARBA00000813"/>
    </source>
</evidence>
<dbReference type="GeneID" id="20088482"/>
<reference evidence="11" key="1">
    <citation type="submission" date="2013-12" db="EMBL/GenBank/DDBJ databases">
        <title>The Genome Sequence of Aphanomyces invadans NJM9701.</title>
        <authorList>
            <consortium name="The Broad Institute Genomics Platform"/>
            <person name="Russ C."/>
            <person name="Tyler B."/>
            <person name="van West P."/>
            <person name="Dieguez-Uribeondo J."/>
            <person name="Young S.K."/>
            <person name="Zeng Q."/>
            <person name="Gargeya S."/>
            <person name="Fitzgerald M."/>
            <person name="Abouelleil A."/>
            <person name="Alvarado L."/>
            <person name="Chapman S.B."/>
            <person name="Gainer-Dewar J."/>
            <person name="Goldberg J."/>
            <person name="Griggs A."/>
            <person name="Gujja S."/>
            <person name="Hansen M."/>
            <person name="Howarth C."/>
            <person name="Imamovic A."/>
            <person name="Ireland A."/>
            <person name="Larimer J."/>
            <person name="McCowan C."/>
            <person name="Murphy C."/>
            <person name="Pearson M."/>
            <person name="Poon T.W."/>
            <person name="Priest M."/>
            <person name="Roberts A."/>
            <person name="Saif S."/>
            <person name="Shea T."/>
            <person name="Sykes S."/>
            <person name="Wortman J."/>
            <person name="Nusbaum C."/>
            <person name="Birren B."/>
        </authorList>
    </citation>
    <scope>NUCLEOTIDE SEQUENCE [LARGE SCALE GENOMIC DNA]</scope>
    <source>
        <strain evidence="11">NJM9701</strain>
    </source>
</reference>
<dbReference type="GO" id="GO:0047988">
    <property type="term" value="F:hydroxyacid-oxoacid transhydrogenase activity"/>
    <property type="evidence" value="ECO:0007669"/>
    <property type="project" value="UniProtKB-EC"/>
</dbReference>
<dbReference type="eggNOG" id="KOG3857">
    <property type="taxonomic scope" value="Eukaryota"/>
</dbReference>
<gene>
    <name evidence="11" type="ORF">H310_11432</name>
</gene>
<comment type="catalytic activity">
    <reaction evidence="1">
        <text>(S)-3-hydroxybutanoate + 2-oxoglutarate = (R)-2-hydroxyglutarate + acetoacetate</text>
        <dbReference type="Rhea" id="RHEA:23048"/>
        <dbReference type="ChEBI" id="CHEBI:11047"/>
        <dbReference type="ChEBI" id="CHEBI:13705"/>
        <dbReference type="ChEBI" id="CHEBI:15801"/>
        <dbReference type="ChEBI" id="CHEBI:16810"/>
        <dbReference type="EC" id="1.1.99.24"/>
    </reaction>
</comment>
<dbReference type="SUPFAM" id="SSF56796">
    <property type="entry name" value="Dehydroquinate synthase-like"/>
    <property type="match status" value="1"/>
</dbReference>
<dbReference type="OrthoDB" id="339764at2759"/>
<dbReference type="Pfam" id="PF25137">
    <property type="entry name" value="ADH_Fe_C"/>
    <property type="match status" value="1"/>
</dbReference>
<dbReference type="STRING" id="157072.A0A024TMA3"/>
<dbReference type="InterPro" id="IPR039697">
    <property type="entry name" value="Alcohol_dehydrogenase_Fe"/>
</dbReference>
<comment type="similarity">
    <text evidence="3">Belongs to the iron-containing alcohol dehydrogenase family. Hydroxyacid-oxoacid transhydrogenase subfamily.</text>
</comment>
<dbReference type="PANTHER" id="PTHR11496">
    <property type="entry name" value="ALCOHOL DEHYDROGENASE"/>
    <property type="match status" value="1"/>
</dbReference>
<evidence type="ECO:0000256" key="4">
    <source>
        <dbReference type="ARBA" id="ARBA00013182"/>
    </source>
</evidence>
<evidence type="ECO:0000256" key="5">
    <source>
        <dbReference type="ARBA" id="ARBA00022946"/>
    </source>
</evidence>
<dbReference type="InterPro" id="IPR042157">
    <property type="entry name" value="HOT"/>
</dbReference>
<evidence type="ECO:0000259" key="10">
    <source>
        <dbReference type="Pfam" id="PF25137"/>
    </source>
</evidence>
<dbReference type="VEuPathDB" id="FungiDB:H310_11432"/>
<evidence type="ECO:0000313" key="11">
    <source>
        <dbReference type="EMBL" id="ETV95168.1"/>
    </source>
</evidence>
<dbReference type="GO" id="GO:0005739">
    <property type="term" value="C:mitochondrion"/>
    <property type="evidence" value="ECO:0007669"/>
    <property type="project" value="UniProtKB-SubCell"/>
</dbReference>
<dbReference type="RefSeq" id="XP_008876342.1">
    <property type="nucleotide sequence ID" value="XM_008878120.1"/>
</dbReference>